<reference evidence="2" key="1">
    <citation type="submission" date="2012-08" db="EMBL/GenBank/DDBJ databases">
        <title>Genome analysis of Colletotrichum orbiculare and Colletotrichum fructicola.</title>
        <authorList>
            <person name="Gan P.H.P."/>
            <person name="Ikeda K."/>
            <person name="Irieda H."/>
            <person name="Narusaka M."/>
            <person name="O'Connell R.J."/>
            <person name="Narusaka Y."/>
            <person name="Takano Y."/>
            <person name="Kubo Y."/>
            <person name="Shirasu K."/>
        </authorList>
    </citation>
    <scope>NUCLEOTIDE SEQUENCE</scope>
    <source>
        <strain evidence="2">Nara gc5</strain>
    </source>
</reference>
<feature type="region of interest" description="Disordered" evidence="1">
    <location>
        <begin position="354"/>
        <end position="377"/>
    </location>
</feature>
<gene>
    <name evidence="2" type="ORF">CGGC5_11430</name>
</gene>
<feature type="compositionally biased region" description="Basic and acidic residues" evidence="1">
    <location>
        <begin position="367"/>
        <end position="376"/>
    </location>
</feature>
<organism evidence="2">
    <name type="scientific">Colletotrichum fructicola (strain Nara gc5)</name>
    <name type="common">Anthracnose fungus</name>
    <name type="synonym">Colletotrichum gloeosporioides (strain Nara gc5)</name>
    <dbReference type="NCBI Taxonomy" id="1213859"/>
    <lineage>
        <taxon>Eukaryota</taxon>
        <taxon>Fungi</taxon>
        <taxon>Dikarya</taxon>
        <taxon>Ascomycota</taxon>
        <taxon>Pezizomycotina</taxon>
        <taxon>Sordariomycetes</taxon>
        <taxon>Hypocreomycetidae</taxon>
        <taxon>Glomerellales</taxon>
        <taxon>Glomerellaceae</taxon>
        <taxon>Colletotrichum</taxon>
        <taxon>Colletotrichum gloeosporioides species complex</taxon>
    </lineage>
</organism>
<evidence type="ECO:0000256" key="1">
    <source>
        <dbReference type="SAM" id="MobiDB-lite"/>
    </source>
</evidence>
<feature type="compositionally biased region" description="Basic and acidic residues" evidence="1">
    <location>
        <begin position="219"/>
        <end position="230"/>
    </location>
</feature>
<name>L2FNR6_COLFN</name>
<evidence type="ECO:0000313" key="2">
    <source>
        <dbReference type="EMBL" id="ELA27815.1"/>
    </source>
</evidence>
<feature type="region of interest" description="Disordered" evidence="1">
    <location>
        <begin position="154"/>
        <end position="202"/>
    </location>
</feature>
<dbReference type="HOGENOM" id="CLU_677945_0_0_1"/>
<feature type="compositionally biased region" description="Low complexity" evidence="1">
    <location>
        <begin position="163"/>
        <end position="181"/>
    </location>
</feature>
<accession>L2FNR6</accession>
<feature type="compositionally biased region" description="Polar residues" evidence="1">
    <location>
        <begin position="234"/>
        <end position="246"/>
    </location>
</feature>
<dbReference type="EMBL" id="KB020968">
    <property type="protein sequence ID" value="ELA27815.1"/>
    <property type="molecule type" value="Genomic_DNA"/>
</dbReference>
<protein>
    <submittedName>
        <fullName evidence="2">Uncharacterized protein</fullName>
    </submittedName>
</protein>
<proteinExistence type="predicted"/>
<sequence>MENDAFAGALNPGRPEYKYTDREGGCSKISEEFDNFHLPLDGQVDIQDGKYALKNHELVDPSTVRLFPAVKANTSHLPGTEEDAIKVDVRHWTNAVDEIIRASESQLPKKVSWWLSESLGSVAGVNKANTATTTQIAIDSILLAIRNVMATQQDGHYSTPGTRRASTARSRRSSAASYRNRSPIRMTTSRGSPSAAGGGRVADPAVRVIMSGQLDNLRKWAKREPVEPPKRGRGQSSKFPSVGDNPNITGIRKNARQATPLNAGNLHLLKQGFGYILQHRIRCVELTDSIGSVFLEALGLKIDEFTTSPELFRQALKSGPIGAGKLHVTAIEQHQREHIIAARVAFRDRARRGVPDDIVSEGPQPRPADHYRKHEFTDDEIPQMEELMYGVWLSPKRKKRSVSREE</sequence>
<dbReference type="AlphaFoldDB" id="L2FNR6"/>
<feature type="region of interest" description="Disordered" evidence="1">
    <location>
        <begin position="219"/>
        <end position="246"/>
    </location>
</feature>